<comment type="caution">
    <text evidence="3">The sequence shown here is derived from an EMBL/GenBank/DDBJ whole genome shotgun (WGS) entry which is preliminary data.</text>
</comment>
<evidence type="ECO:0000313" key="3">
    <source>
        <dbReference type="EMBL" id="MBS4222602.1"/>
    </source>
</evidence>
<protein>
    <recommendedName>
        <fullName evidence="2">LiaI-LiaF-like transmembrane region domain-containing protein</fullName>
    </recommendedName>
</protein>
<dbReference type="AlphaFoldDB" id="A0A942UNJ1"/>
<dbReference type="EMBL" id="JAGYPN010000001">
    <property type="protein sequence ID" value="MBS4222602.1"/>
    <property type="molecule type" value="Genomic_DNA"/>
</dbReference>
<dbReference type="Pfam" id="PF18917">
    <property type="entry name" value="LiaI-LiaF-like_TM1"/>
    <property type="match status" value="1"/>
</dbReference>
<feature type="transmembrane region" description="Helical" evidence="1">
    <location>
        <begin position="143"/>
        <end position="159"/>
    </location>
</feature>
<name>A0A942UNJ1_9BACI</name>
<dbReference type="Proteomes" id="UP000676456">
    <property type="component" value="Unassembled WGS sequence"/>
</dbReference>
<keyword evidence="1" id="KW-0812">Transmembrane</keyword>
<evidence type="ECO:0000313" key="4">
    <source>
        <dbReference type="Proteomes" id="UP000676456"/>
    </source>
</evidence>
<feature type="transmembrane region" description="Helical" evidence="1">
    <location>
        <begin position="32"/>
        <end position="48"/>
    </location>
</feature>
<feature type="transmembrane region" description="Helical" evidence="1">
    <location>
        <begin position="55"/>
        <end position="74"/>
    </location>
</feature>
<sequence>MKKQTFFTGVILIGFGLYFLFQQFHFTLLADFYTWPTLLIIVGVGFLAQGYLGRLYDFILPGVVLTGIGIHFHIASKLDVWPDHSGIFLLLIALGLFLKYVKTGAGLFQGILFFAAAILLLFFDRLADWAGRQGYDFTMISNIWPYFFIALGAYFLFVQRK</sequence>
<dbReference type="InterPro" id="IPR043726">
    <property type="entry name" value="LiaI-LiaF-like_TM1"/>
</dbReference>
<feature type="transmembrane region" description="Helical" evidence="1">
    <location>
        <begin position="80"/>
        <end position="98"/>
    </location>
</feature>
<gene>
    <name evidence="3" type="ORF">KHA91_07495</name>
</gene>
<keyword evidence="4" id="KW-1185">Reference proteome</keyword>
<keyword evidence="1" id="KW-0472">Membrane</keyword>
<proteinExistence type="predicted"/>
<reference evidence="3 4" key="1">
    <citation type="submission" date="2021-05" db="EMBL/GenBank/DDBJ databases">
        <title>Novel Bacillus species.</title>
        <authorList>
            <person name="Liu G."/>
        </authorList>
    </citation>
    <scope>NUCLEOTIDE SEQUENCE [LARGE SCALE GENOMIC DNA]</scope>
    <source>
        <strain evidence="3 4">FJAT-49682</strain>
    </source>
</reference>
<accession>A0A942UNJ1</accession>
<feature type="transmembrane region" description="Helical" evidence="1">
    <location>
        <begin position="7"/>
        <end position="26"/>
    </location>
</feature>
<dbReference type="RefSeq" id="WP_213097543.1">
    <property type="nucleotide sequence ID" value="NZ_JAGYPH010000001.1"/>
</dbReference>
<evidence type="ECO:0000259" key="2">
    <source>
        <dbReference type="Pfam" id="PF18917"/>
    </source>
</evidence>
<feature type="transmembrane region" description="Helical" evidence="1">
    <location>
        <begin position="105"/>
        <end position="123"/>
    </location>
</feature>
<keyword evidence="1" id="KW-1133">Transmembrane helix</keyword>
<feature type="domain" description="LiaI-LiaF-like transmembrane region" evidence="2">
    <location>
        <begin position="6"/>
        <end position="47"/>
    </location>
</feature>
<evidence type="ECO:0000256" key="1">
    <source>
        <dbReference type="SAM" id="Phobius"/>
    </source>
</evidence>
<organism evidence="3 4">
    <name type="scientific">Lederbergia citrea</name>
    <dbReference type="NCBI Taxonomy" id="2833581"/>
    <lineage>
        <taxon>Bacteria</taxon>
        <taxon>Bacillati</taxon>
        <taxon>Bacillota</taxon>
        <taxon>Bacilli</taxon>
        <taxon>Bacillales</taxon>
        <taxon>Bacillaceae</taxon>
        <taxon>Lederbergia</taxon>
    </lineage>
</organism>